<dbReference type="EMBL" id="BAABHK010000015">
    <property type="protein sequence ID" value="GAA4635167.1"/>
    <property type="molecule type" value="Genomic_DNA"/>
</dbReference>
<name>A0ABP8UP43_9ACTN</name>
<reference evidence="2" key="1">
    <citation type="journal article" date="2019" name="Int. J. Syst. Evol. Microbiol.">
        <title>The Global Catalogue of Microorganisms (GCM) 10K type strain sequencing project: providing services to taxonomists for standard genome sequencing and annotation.</title>
        <authorList>
            <consortium name="The Broad Institute Genomics Platform"/>
            <consortium name="The Broad Institute Genome Sequencing Center for Infectious Disease"/>
            <person name="Wu L."/>
            <person name="Ma J."/>
        </authorList>
    </citation>
    <scope>NUCLEOTIDE SEQUENCE [LARGE SCALE GENOMIC DNA]</scope>
    <source>
        <strain evidence="2">JCM 17939</strain>
    </source>
</reference>
<protein>
    <submittedName>
        <fullName evidence="1">Uncharacterized protein</fullName>
    </submittedName>
</protein>
<comment type="caution">
    <text evidence="1">The sequence shown here is derived from an EMBL/GenBank/DDBJ whole genome shotgun (WGS) entry which is preliminary data.</text>
</comment>
<evidence type="ECO:0000313" key="2">
    <source>
        <dbReference type="Proteomes" id="UP001501442"/>
    </source>
</evidence>
<organism evidence="1 2">
    <name type="scientific">Actinoallomurus vinaceus</name>
    <dbReference type="NCBI Taxonomy" id="1080074"/>
    <lineage>
        <taxon>Bacteria</taxon>
        <taxon>Bacillati</taxon>
        <taxon>Actinomycetota</taxon>
        <taxon>Actinomycetes</taxon>
        <taxon>Streptosporangiales</taxon>
        <taxon>Thermomonosporaceae</taxon>
        <taxon>Actinoallomurus</taxon>
    </lineage>
</organism>
<sequence>MNPSTDIDMYSTVLLTFLVLNQFWELPSGRLLVGSRWQVSTLGSWTLSPESYDAGRYRFDGLIVL</sequence>
<evidence type="ECO:0000313" key="1">
    <source>
        <dbReference type="EMBL" id="GAA4635167.1"/>
    </source>
</evidence>
<accession>A0ABP8UP43</accession>
<proteinExistence type="predicted"/>
<keyword evidence="2" id="KW-1185">Reference proteome</keyword>
<gene>
    <name evidence="1" type="ORF">GCM10023196_079580</name>
</gene>
<dbReference type="Proteomes" id="UP001501442">
    <property type="component" value="Unassembled WGS sequence"/>
</dbReference>